<evidence type="ECO:0000313" key="3">
    <source>
        <dbReference type="Proteomes" id="UP001595921"/>
    </source>
</evidence>
<reference evidence="2 3" key="1">
    <citation type="journal article" date="2019" name="Int. J. Syst. Evol. Microbiol.">
        <title>The Global Catalogue of Microorganisms (GCM) 10K type strain sequencing project: providing services to taxonomists for standard genome sequencing and annotation.</title>
        <authorList>
            <consortium name="The Broad Institute Genomics Platform"/>
            <consortium name="The Broad Institute Genome Sequencing Center for Infectious Disease"/>
            <person name="Wu L."/>
            <person name="Ma J."/>
        </authorList>
    </citation>
    <scope>NUCLEOTIDE SEQUENCE [LARGE SCALE GENOMIC DNA]</scope>
    <source>
        <strain evidence="2 3">CGMCC 1.12553</strain>
    </source>
</reference>
<sequence length="74" mass="8533">MRTKGSHRGTRADENVEHCEHCGRDTRHRVSIELVSHSDRGSNARFAREPHRVANCRDCGTERTVRLNHDRSGR</sequence>
<feature type="domain" description="DUF7835" evidence="1">
    <location>
        <begin position="10"/>
        <end position="69"/>
    </location>
</feature>
<comment type="caution">
    <text evidence="2">The sequence shown here is derived from an EMBL/GenBank/DDBJ whole genome shotgun (WGS) entry which is preliminary data.</text>
</comment>
<organism evidence="2 3">
    <name type="scientific">Halobium salinum</name>
    <dbReference type="NCBI Taxonomy" id="1364940"/>
    <lineage>
        <taxon>Archaea</taxon>
        <taxon>Methanobacteriati</taxon>
        <taxon>Methanobacteriota</taxon>
        <taxon>Stenosarchaea group</taxon>
        <taxon>Halobacteria</taxon>
        <taxon>Halobacteriales</taxon>
        <taxon>Haloferacaceae</taxon>
        <taxon>Halobium</taxon>
    </lineage>
</organism>
<gene>
    <name evidence="2" type="ORF">ACFO0N_14035</name>
</gene>
<dbReference type="RefSeq" id="WP_267620145.1">
    <property type="nucleotide sequence ID" value="NZ_JAODIW010000004.1"/>
</dbReference>
<dbReference type="Proteomes" id="UP001595921">
    <property type="component" value="Unassembled WGS sequence"/>
</dbReference>
<dbReference type="InterPro" id="IPR057157">
    <property type="entry name" value="DUF7835"/>
</dbReference>
<evidence type="ECO:0000313" key="2">
    <source>
        <dbReference type="EMBL" id="MFC4359065.1"/>
    </source>
</evidence>
<dbReference type="Pfam" id="PF25205">
    <property type="entry name" value="DUF7835"/>
    <property type="match status" value="1"/>
</dbReference>
<accession>A0ABD5PEI8</accession>
<evidence type="ECO:0000259" key="1">
    <source>
        <dbReference type="Pfam" id="PF25205"/>
    </source>
</evidence>
<dbReference type="EMBL" id="JBHSDS010000007">
    <property type="protein sequence ID" value="MFC4359065.1"/>
    <property type="molecule type" value="Genomic_DNA"/>
</dbReference>
<name>A0ABD5PEI8_9EURY</name>
<protein>
    <recommendedName>
        <fullName evidence="1">DUF7835 domain-containing protein</fullName>
    </recommendedName>
</protein>
<keyword evidence="3" id="KW-1185">Reference proteome</keyword>
<proteinExistence type="predicted"/>
<dbReference type="AlphaFoldDB" id="A0ABD5PEI8"/>